<dbReference type="SUPFAM" id="SSF47928">
    <property type="entry name" value="N-terminal domain of the delta subunit of the F1F0-ATP synthase"/>
    <property type="match status" value="1"/>
</dbReference>
<dbReference type="OrthoDB" id="9786633at2"/>
<keyword evidence="9" id="KW-1185">Reference proteome</keyword>
<dbReference type="InterPro" id="IPR026015">
    <property type="entry name" value="ATP_synth_OSCP/delta_N_sf"/>
</dbReference>
<protein>
    <recommendedName>
        <fullName evidence="7">ATP synthase subunit delta</fullName>
    </recommendedName>
    <alternativeName>
        <fullName evidence="7">ATP synthase F(1) sector subunit delta</fullName>
    </alternativeName>
    <alternativeName>
        <fullName evidence="7">F-type ATPase subunit delta</fullName>
        <shortName evidence="7">F-ATPase subunit delta</shortName>
    </alternativeName>
</protein>
<evidence type="ECO:0000313" key="9">
    <source>
        <dbReference type="Proteomes" id="UP000183028"/>
    </source>
</evidence>
<dbReference type="PANTHER" id="PTHR11910">
    <property type="entry name" value="ATP SYNTHASE DELTA CHAIN"/>
    <property type="match status" value="1"/>
</dbReference>
<keyword evidence="4 7" id="KW-0406">Ion transport</keyword>
<keyword evidence="7" id="KW-0139">CF(1)</keyword>
<comment type="function">
    <text evidence="7">This protein is part of the stalk that links CF(0) to CF(1). It either transmits conformational changes from CF(0) to CF(1) or is implicated in proton conduction.</text>
</comment>
<accession>A0A1H6SVB4</accession>
<keyword evidence="6 7" id="KW-0066">ATP synthesis</keyword>
<sequence length="178" mass="20368">MGDIAQVYAQSLFDLALENNQVEDYLKDIKFVDSILESDPSFIPFFTHVLVPSDAKIALLDKCFREDVNQMVLNFLKLLVRKRRIRYIKEIVDSFIKLCNKHLGIEEGKIYSAFDLSDAQVAAIEEAISKKENKKVILRVIKDESLIGGVRVQVNTRVYDGSVKNKVSMLRKSLLESR</sequence>
<organism evidence="8 9">
    <name type="scientific">Sharpea azabuensis</name>
    <dbReference type="NCBI Taxonomy" id="322505"/>
    <lineage>
        <taxon>Bacteria</taxon>
        <taxon>Bacillati</taxon>
        <taxon>Bacillota</taxon>
        <taxon>Erysipelotrichia</taxon>
        <taxon>Erysipelotrichales</taxon>
        <taxon>Coprobacillaceae</taxon>
        <taxon>Sharpea</taxon>
    </lineage>
</organism>
<dbReference type="GeneID" id="54119334"/>
<dbReference type="Gene3D" id="1.10.520.20">
    <property type="entry name" value="N-terminal domain of the delta subunit of the F1F0-ATP synthase"/>
    <property type="match status" value="1"/>
</dbReference>
<comment type="function">
    <text evidence="7">F(1)F(0) ATP synthase produces ATP from ADP in the presence of a proton or sodium gradient. F-type ATPases consist of two structural domains, F(1) containing the extramembraneous catalytic core and F(0) containing the membrane proton channel, linked together by a central stalk and a peripheral stalk. During catalysis, ATP synthesis in the catalytic domain of F(1) is coupled via a rotary mechanism of the central stalk subunits to proton translocation.</text>
</comment>
<evidence type="ECO:0000256" key="3">
    <source>
        <dbReference type="ARBA" id="ARBA00022781"/>
    </source>
</evidence>
<dbReference type="GO" id="GO:0005886">
    <property type="term" value="C:plasma membrane"/>
    <property type="evidence" value="ECO:0007669"/>
    <property type="project" value="UniProtKB-SubCell"/>
</dbReference>
<dbReference type="NCBIfam" id="TIGR01145">
    <property type="entry name" value="ATP_synt_delta"/>
    <property type="match status" value="1"/>
</dbReference>
<evidence type="ECO:0000256" key="5">
    <source>
        <dbReference type="ARBA" id="ARBA00023136"/>
    </source>
</evidence>
<dbReference type="InterPro" id="IPR000711">
    <property type="entry name" value="ATPase_OSCP/dsu"/>
</dbReference>
<keyword evidence="5 7" id="KW-0472">Membrane</keyword>
<dbReference type="Pfam" id="PF00213">
    <property type="entry name" value="OSCP"/>
    <property type="match status" value="1"/>
</dbReference>
<evidence type="ECO:0000313" key="8">
    <source>
        <dbReference type="EMBL" id="SEI70806.1"/>
    </source>
</evidence>
<gene>
    <name evidence="7" type="primary">atpH</name>
    <name evidence="8" type="ORF">SAMN04487834_101818</name>
</gene>
<evidence type="ECO:0000256" key="4">
    <source>
        <dbReference type="ARBA" id="ARBA00023065"/>
    </source>
</evidence>
<evidence type="ECO:0000256" key="1">
    <source>
        <dbReference type="ARBA" id="ARBA00004370"/>
    </source>
</evidence>
<keyword evidence="7" id="KW-1003">Cell membrane</keyword>
<evidence type="ECO:0000256" key="7">
    <source>
        <dbReference type="HAMAP-Rule" id="MF_01416"/>
    </source>
</evidence>
<comment type="similarity">
    <text evidence="7">Belongs to the ATPase delta chain family.</text>
</comment>
<dbReference type="GO" id="GO:0045259">
    <property type="term" value="C:proton-transporting ATP synthase complex"/>
    <property type="evidence" value="ECO:0007669"/>
    <property type="project" value="UniProtKB-KW"/>
</dbReference>
<dbReference type="PRINTS" id="PR00125">
    <property type="entry name" value="ATPASEDELTA"/>
</dbReference>
<reference evidence="9" key="1">
    <citation type="submission" date="2016-10" db="EMBL/GenBank/DDBJ databases">
        <authorList>
            <person name="Varghese N."/>
        </authorList>
    </citation>
    <scope>NUCLEOTIDE SEQUENCE [LARGE SCALE GENOMIC DNA]</scope>
    <source>
        <strain evidence="9">DSM 20406</strain>
    </source>
</reference>
<keyword evidence="3 7" id="KW-0375">Hydrogen ion transport</keyword>
<keyword evidence="2 7" id="KW-0813">Transport</keyword>
<dbReference type="RefSeq" id="WP_033161924.1">
    <property type="nucleotide sequence ID" value="NZ_CADAIQ010000072.1"/>
</dbReference>
<dbReference type="STRING" id="322505.SAMN04487836_10494"/>
<dbReference type="AlphaFoldDB" id="A0A1H6SVB4"/>
<evidence type="ECO:0000256" key="2">
    <source>
        <dbReference type="ARBA" id="ARBA00022448"/>
    </source>
</evidence>
<dbReference type="EMBL" id="FNYK01000018">
    <property type="protein sequence ID" value="SEI70806.1"/>
    <property type="molecule type" value="Genomic_DNA"/>
</dbReference>
<comment type="subcellular location">
    <subcellularLocation>
        <location evidence="7">Cell membrane</location>
        <topology evidence="7">Peripheral membrane protein</topology>
    </subcellularLocation>
    <subcellularLocation>
        <location evidence="1">Membrane</location>
    </subcellularLocation>
</comment>
<dbReference type="HAMAP" id="MF_01416">
    <property type="entry name" value="ATP_synth_delta_bact"/>
    <property type="match status" value="1"/>
</dbReference>
<name>A0A1H6SVB4_9FIRM</name>
<proteinExistence type="inferred from homology"/>
<dbReference type="Proteomes" id="UP000183028">
    <property type="component" value="Unassembled WGS sequence"/>
</dbReference>
<dbReference type="GO" id="GO:0046933">
    <property type="term" value="F:proton-transporting ATP synthase activity, rotational mechanism"/>
    <property type="evidence" value="ECO:0007669"/>
    <property type="project" value="UniProtKB-UniRule"/>
</dbReference>
<evidence type="ECO:0000256" key="6">
    <source>
        <dbReference type="ARBA" id="ARBA00023310"/>
    </source>
</evidence>
<dbReference type="NCBIfam" id="NF009975">
    <property type="entry name" value="PRK13436.1"/>
    <property type="match status" value="1"/>
</dbReference>
<dbReference type="eggNOG" id="COG0712">
    <property type="taxonomic scope" value="Bacteria"/>
</dbReference>